<keyword evidence="1" id="KW-0732">Signal</keyword>
<dbReference type="EC" id="3.4.16.4" evidence="3"/>
<dbReference type="InterPro" id="IPR050491">
    <property type="entry name" value="AmpC-like"/>
</dbReference>
<dbReference type="PROSITE" id="PS51257">
    <property type="entry name" value="PROKAR_LIPOPROTEIN"/>
    <property type="match status" value="1"/>
</dbReference>
<evidence type="ECO:0000313" key="5">
    <source>
        <dbReference type="Proteomes" id="UP000292686"/>
    </source>
</evidence>
<organism evidence="4 5">
    <name type="scientific">Agromyces atrinae</name>
    <dbReference type="NCBI Taxonomy" id="592376"/>
    <lineage>
        <taxon>Bacteria</taxon>
        <taxon>Bacillati</taxon>
        <taxon>Actinomycetota</taxon>
        <taxon>Actinomycetes</taxon>
        <taxon>Micrococcales</taxon>
        <taxon>Microbacteriaceae</taxon>
        <taxon>Agromyces</taxon>
    </lineage>
</organism>
<dbReference type="InterPro" id="IPR001466">
    <property type="entry name" value="Beta-lactam-related"/>
</dbReference>
<dbReference type="OrthoDB" id="3174977at2"/>
<dbReference type="PANTHER" id="PTHR46825">
    <property type="entry name" value="D-ALANYL-D-ALANINE-CARBOXYPEPTIDASE/ENDOPEPTIDASE AMPH"/>
    <property type="match status" value="1"/>
</dbReference>
<dbReference type="Proteomes" id="UP000581087">
    <property type="component" value="Unassembled WGS sequence"/>
</dbReference>
<dbReference type="AlphaFoldDB" id="A0A4Q2M7H2"/>
<dbReference type="SUPFAM" id="SSF56601">
    <property type="entry name" value="beta-lactamase/transpeptidase-like"/>
    <property type="match status" value="1"/>
</dbReference>
<dbReference type="Proteomes" id="UP000292686">
    <property type="component" value="Unassembled WGS sequence"/>
</dbReference>
<evidence type="ECO:0000313" key="3">
    <source>
        <dbReference type="EMBL" id="NYD67903.1"/>
    </source>
</evidence>
<gene>
    <name evidence="3" type="ORF">BJ972_002422</name>
    <name evidence="4" type="ORF">ESP50_01660</name>
</gene>
<evidence type="ECO:0000256" key="1">
    <source>
        <dbReference type="SAM" id="SignalP"/>
    </source>
</evidence>
<comment type="caution">
    <text evidence="4">The sequence shown here is derived from an EMBL/GenBank/DDBJ whole genome shotgun (WGS) entry which is preliminary data.</text>
</comment>
<dbReference type="PANTHER" id="PTHR46825:SF7">
    <property type="entry name" value="D-ALANYL-D-ALANINE CARBOXYPEPTIDASE"/>
    <property type="match status" value="1"/>
</dbReference>
<protein>
    <submittedName>
        <fullName evidence="4">Class A beta-lactamase-related serine hydrolase</fullName>
    </submittedName>
    <submittedName>
        <fullName evidence="3">D-alanyl-D-alanine carboxypeptidase</fullName>
        <ecNumber evidence="3">3.4.16.4</ecNumber>
    </submittedName>
</protein>
<keyword evidence="3" id="KW-0645">Protease</keyword>
<keyword evidence="4" id="KW-0378">Hydrolase</keyword>
<reference evidence="4 5" key="1">
    <citation type="submission" date="2019-01" db="EMBL/GenBank/DDBJ databases">
        <title>Agromyces.</title>
        <authorList>
            <person name="Li J."/>
        </authorList>
    </citation>
    <scope>NUCLEOTIDE SEQUENCE [LARGE SCALE GENOMIC DNA]</scope>
    <source>
        <strain evidence="4 5">DSM 23870</strain>
    </source>
</reference>
<feature type="chain" id="PRO_5044089014" evidence="1">
    <location>
        <begin position="32"/>
        <end position="426"/>
    </location>
</feature>
<name>A0A4Q2M7H2_9MICO</name>
<keyword evidence="3" id="KW-0121">Carboxypeptidase</keyword>
<evidence type="ECO:0000313" key="4">
    <source>
        <dbReference type="EMBL" id="RXZ87928.1"/>
    </source>
</evidence>
<proteinExistence type="predicted"/>
<dbReference type="InterPro" id="IPR012338">
    <property type="entry name" value="Beta-lactam/transpept-like"/>
</dbReference>
<reference evidence="3 6" key="2">
    <citation type="submission" date="2020-07" db="EMBL/GenBank/DDBJ databases">
        <title>Sequencing the genomes of 1000 actinobacteria strains.</title>
        <authorList>
            <person name="Klenk H.-P."/>
        </authorList>
    </citation>
    <scope>NUCLEOTIDE SEQUENCE [LARGE SCALE GENOMIC DNA]</scope>
    <source>
        <strain evidence="3 6">DSM 23870</strain>
    </source>
</reference>
<dbReference type="EMBL" id="JACCBI010000001">
    <property type="protein sequence ID" value="NYD67903.1"/>
    <property type="molecule type" value="Genomic_DNA"/>
</dbReference>
<sequence>MTGLFRGVGRSLAAGASIAVVVALTACTTEASVATLPYEQVDGALPEATTEQLDAILAEAMGLAKASGAIAGVWAPWAGEWTTAVGTDGTDDGAAPLTTDTPFRIGTQSESFACAVLLSLVDDGKVELSDPVVEYVDRVPGLDGITLGQLCHHTSGLGDYYGALKQTLVDNPARNWPQGEVLASGLASTRTGAPGEGYAASRTDAVLLALALEQATGTSYARLVDQYIADPLQLDHTTLPSGSTPPVALGGWVAARGADGAPICDAMHDMSTLSTSGGGPAAGMVSTLDDMRTWSQASASGVLVSESTASDQWAGAVAMGPDAPSWKNRALGADVYGPVRGWVGEVPGTLSASFTEPKTGLTVVVALDNSTAGPAFVQQLAFALASIGARVAPEAGGQPPLIALPWSVDQALAAMRALEVCAPPAA</sequence>
<dbReference type="EMBL" id="SDPM01000001">
    <property type="protein sequence ID" value="RXZ87928.1"/>
    <property type="molecule type" value="Genomic_DNA"/>
</dbReference>
<accession>A0A4Q2M7H2</accession>
<feature type="signal peptide" evidence="1">
    <location>
        <begin position="1"/>
        <end position="31"/>
    </location>
</feature>
<keyword evidence="5" id="KW-1185">Reference proteome</keyword>
<dbReference type="GO" id="GO:0009002">
    <property type="term" value="F:serine-type D-Ala-D-Ala carboxypeptidase activity"/>
    <property type="evidence" value="ECO:0007669"/>
    <property type="project" value="UniProtKB-EC"/>
</dbReference>
<dbReference type="Gene3D" id="3.40.710.10">
    <property type="entry name" value="DD-peptidase/beta-lactamase superfamily"/>
    <property type="match status" value="1"/>
</dbReference>
<dbReference type="RefSeq" id="WP_129172193.1">
    <property type="nucleotide sequence ID" value="NZ_JACCBI010000001.1"/>
</dbReference>
<evidence type="ECO:0000259" key="2">
    <source>
        <dbReference type="Pfam" id="PF00144"/>
    </source>
</evidence>
<dbReference type="Pfam" id="PF00144">
    <property type="entry name" value="Beta-lactamase"/>
    <property type="match status" value="1"/>
</dbReference>
<evidence type="ECO:0000313" key="6">
    <source>
        <dbReference type="Proteomes" id="UP000581087"/>
    </source>
</evidence>
<feature type="domain" description="Beta-lactamase-related" evidence="2">
    <location>
        <begin position="54"/>
        <end position="367"/>
    </location>
</feature>